<sequence>IIDQSLLTYEEIPGTFPILLWRAGRRQLFSTPTRQLANISEVSETRTLPFLFPTPAFHTIFYDFHLTIRSAGLYKFFPPPPEMAPDRFSIARQLRRNRSLNVEQLLGLPHPPGTQPPPFPSLRIRQSATTLALVGGFTAHLLASSTTSSAAADGPSILITRKRFPFCRYSFREDGSLVVREKQQVNRDSSRSQALPSRDWASQGYSTSRSLYSNEAKYNHQQPLPRPDPTPNPSLSQPTVLTNLTGAAFPKPELLPPPRMTRSQSSQSDGFVSSVGVLPSSTRAAHHTGTTVGITSHSKYRCTRRHPIYTVKAIGARGQRDKEGSESRNDATPKKPASHNCLISIDFRASDIPKNTSSTSHPAKKYAATSGSIPLLQDCSTHNRSHRAALSTFPHSETTGTGSYSAKTTGLECPWQDRIREALAGDLGPWWTPRTASPHERSGQRMAGRQTPESSTSLRWARNVRGQTSKLPTLRRFTLTATAVGKIEEGKIAHPISKQLEISSHVVIPTGNQQPRRAIPTTAPRRLTMPSDQFLHTVYLNRPGKLPGTQSKYFSSRLLDMEQSTPPTPFNYHPLDSNAINPVATLPVDALTCVCEQLESSSAKDVTMLKHEVNQTNYSARRFNTRRPLNFSRGSLNPFLLSFSPSPAVALPACGCSHPPSPTITSDQDLGCRALSLMEAGWVYPHTSPTEIIIYRTSLITANENTHNAGHYIQLFPQGDVSFHFSLDLNLLDILSLCKLASGHKRSLSPLAVQGHGRQKVVCPSSRTKPQTASAPGSVDQIPKWQRTPTRARRNWWLRIYLWQCSANPFKKAAAPPDDNIAPLESDCCQRKRFKRYPPRWAVRGPLRSPHCPTPRRVCFFPIRSPSLAIERSAGEIVLQMTPWTRTKTRPVPHGSRVPFVAISSREHSTYRSRRRGSLPGQPRCSSHQPTTGEGTQTFDPITGVPIQPQHSRTSIADIRLNDIPEDIGSPTGPTDTPNGLHGGTAPGVSTRAPSNPLRPIRTRGAFIIGNISFVPFCITSTAIYEVSRVLKFFPSTDVVVMFSRPRLASSFWHEMVAQCYSELQNDRRVFEKTGLYLNSKSDGNQNRVSMDGAVGRQTTESTQFNGPERGPQLSNINIDTGLTSQSEHVQMFFATESRERIGGQQNLQEDHDTLKKGFNRLLEMHIDPAGKITTLKKDFDQCRELKVQLEARLNISTAQIIAANQANSMRAKYGLLPPSTSFTFNQPVVLASLPPRRATTCPACRVDSVNLPQRDYALSDILPLVYEAQGATVPTTISENFDPKIFVTIYADKAALLVGRQGGGLGRLGGGPGRPGGGPGRPGEDQEG</sequence>
<feature type="compositionally biased region" description="Polar residues" evidence="1">
    <location>
        <begin position="765"/>
        <end position="775"/>
    </location>
</feature>
<organism evidence="2 3">
    <name type="scientific">Thelephora terrestris</name>
    <dbReference type="NCBI Taxonomy" id="56493"/>
    <lineage>
        <taxon>Eukaryota</taxon>
        <taxon>Fungi</taxon>
        <taxon>Dikarya</taxon>
        <taxon>Basidiomycota</taxon>
        <taxon>Agaricomycotina</taxon>
        <taxon>Agaricomycetes</taxon>
        <taxon>Thelephorales</taxon>
        <taxon>Thelephoraceae</taxon>
        <taxon>Thelephora</taxon>
    </lineage>
</organism>
<feature type="compositionally biased region" description="Polar residues" evidence="1">
    <location>
        <begin position="924"/>
        <end position="940"/>
    </location>
</feature>
<feature type="compositionally biased region" description="Polar residues" evidence="1">
    <location>
        <begin position="203"/>
        <end position="213"/>
    </location>
</feature>
<feature type="region of interest" description="Disordered" evidence="1">
    <location>
        <begin position="762"/>
        <end position="782"/>
    </location>
</feature>
<feature type="region of interest" description="Disordered" evidence="1">
    <location>
        <begin position="1305"/>
        <end position="1329"/>
    </location>
</feature>
<feature type="non-terminal residue" evidence="2">
    <location>
        <position position="1329"/>
    </location>
</feature>
<feature type="region of interest" description="Disordered" evidence="1">
    <location>
        <begin position="314"/>
        <end position="338"/>
    </location>
</feature>
<evidence type="ECO:0000256" key="1">
    <source>
        <dbReference type="SAM" id="MobiDB-lite"/>
    </source>
</evidence>
<protein>
    <submittedName>
        <fullName evidence="2">Uncharacterized protein</fullName>
    </submittedName>
</protein>
<reference evidence="2" key="2">
    <citation type="submission" date="2020-11" db="EMBL/GenBank/DDBJ databases">
        <authorList>
            <consortium name="DOE Joint Genome Institute"/>
            <person name="Kuo A."/>
            <person name="Miyauchi S."/>
            <person name="Kiss E."/>
            <person name="Drula E."/>
            <person name="Kohler A."/>
            <person name="Sanchez-Garcia M."/>
            <person name="Andreopoulos B."/>
            <person name="Barry K.W."/>
            <person name="Bonito G."/>
            <person name="Buee M."/>
            <person name="Carver A."/>
            <person name="Chen C."/>
            <person name="Cichocki N."/>
            <person name="Clum A."/>
            <person name="Culley D."/>
            <person name="Crous P.W."/>
            <person name="Fauchery L."/>
            <person name="Girlanda M."/>
            <person name="Hayes R."/>
            <person name="Keri Z."/>
            <person name="Labutti K."/>
            <person name="Lipzen A."/>
            <person name="Lombard V."/>
            <person name="Magnuson J."/>
            <person name="Maillard F."/>
            <person name="Morin E."/>
            <person name="Murat C."/>
            <person name="Nolan M."/>
            <person name="Ohm R."/>
            <person name="Pangilinan J."/>
            <person name="Pereira M."/>
            <person name="Perotto S."/>
            <person name="Peter M."/>
            <person name="Riley R."/>
            <person name="Sitrit Y."/>
            <person name="Stielow B."/>
            <person name="Szollosi G."/>
            <person name="Zifcakova L."/>
            <person name="Stursova M."/>
            <person name="Spatafora J.W."/>
            <person name="Tedersoo L."/>
            <person name="Vaario L.-M."/>
            <person name="Yamada A."/>
            <person name="Yan M."/>
            <person name="Wang P."/>
            <person name="Xu J."/>
            <person name="Bruns T."/>
            <person name="Baldrian P."/>
            <person name="Vilgalys R."/>
            <person name="Henrissat B."/>
            <person name="Grigoriev I.V."/>
            <person name="Hibbett D."/>
            <person name="Nagy L.G."/>
            <person name="Martin F.M."/>
        </authorList>
    </citation>
    <scope>NUCLEOTIDE SEQUENCE</scope>
    <source>
        <strain evidence="2">UH-Tt-Lm1</strain>
    </source>
</reference>
<feature type="compositionally biased region" description="Basic and acidic residues" evidence="1">
    <location>
        <begin position="318"/>
        <end position="333"/>
    </location>
</feature>
<feature type="compositionally biased region" description="Polar residues" evidence="1">
    <location>
        <begin position="233"/>
        <end position="245"/>
    </location>
</feature>
<feature type="compositionally biased region" description="Gly residues" evidence="1">
    <location>
        <begin position="1305"/>
        <end position="1322"/>
    </location>
</feature>
<dbReference type="OrthoDB" id="6105938at2759"/>
<evidence type="ECO:0000313" key="2">
    <source>
        <dbReference type="EMBL" id="KAF9777285.1"/>
    </source>
</evidence>
<dbReference type="Proteomes" id="UP000736335">
    <property type="component" value="Unassembled WGS sequence"/>
</dbReference>
<feature type="compositionally biased region" description="Low complexity" evidence="1">
    <location>
        <begin position="263"/>
        <end position="273"/>
    </location>
</feature>
<evidence type="ECO:0000313" key="3">
    <source>
        <dbReference type="Proteomes" id="UP000736335"/>
    </source>
</evidence>
<feature type="region of interest" description="Disordered" evidence="1">
    <location>
        <begin position="888"/>
        <end position="997"/>
    </location>
</feature>
<dbReference type="EMBL" id="WIUZ02000054">
    <property type="protein sequence ID" value="KAF9777285.1"/>
    <property type="molecule type" value="Genomic_DNA"/>
</dbReference>
<feature type="region of interest" description="Disordered" evidence="1">
    <location>
        <begin position="182"/>
        <end position="273"/>
    </location>
</feature>
<comment type="caution">
    <text evidence="2">The sequence shown here is derived from an EMBL/GenBank/DDBJ whole genome shotgun (WGS) entry which is preliminary data.</text>
</comment>
<keyword evidence="3" id="KW-1185">Reference proteome</keyword>
<gene>
    <name evidence="2" type="ORF">BJ322DRAFT_1025851</name>
</gene>
<name>A0A9P6H190_9AGAM</name>
<reference evidence="2" key="1">
    <citation type="journal article" date="2020" name="Nat. Commun.">
        <title>Large-scale genome sequencing of mycorrhizal fungi provides insights into the early evolution of symbiotic traits.</title>
        <authorList>
            <person name="Miyauchi S."/>
            <person name="Kiss E."/>
            <person name="Kuo A."/>
            <person name="Drula E."/>
            <person name="Kohler A."/>
            <person name="Sanchez-Garcia M."/>
            <person name="Morin E."/>
            <person name="Andreopoulos B."/>
            <person name="Barry K.W."/>
            <person name="Bonito G."/>
            <person name="Buee M."/>
            <person name="Carver A."/>
            <person name="Chen C."/>
            <person name="Cichocki N."/>
            <person name="Clum A."/>
            <person name="Culley D."/>
            <person name="Crous P.W."/>
            <person name="Fauchery L."/>
            <person name="Girlanda M."/>
            <person name="Hayes R.D."/>
            <person name="Keri Z."/>
            <person name="LaButti K."/>
            <person name="Lipzen A."/>
            <person name="Lombard V."/>
            <person name="Magnuson J."/>
            <person name="Maillard F."/>
            <person name="Murat C."/>
            <person name="Nolan M."/>
            <person name="Ohm R.A."/>
            <person name="Pangilinan J."/>
            <person name="Pereira M.F."/>
            <person name="Perotto S."/>
            <person name="Peter M."/>
            <person name="Pfister S."/>
            <person name="Riley R."/>
            <person name="Sitrit Y."/>
            <person name="Stielow J.B."/>
            <person name="Szollosi G."/>
            <person name="Zifcakova L."/>
            <person name="Stursova M."/>
            <person name="Spatafora J.W."/>
            <person name="Tedersoo L."/>
            <person name="Vaario L.M."/>
            <person name="Yamada A."/>
            <person name="Yan M."/>
            <person name="Wang P."/>
            <person name="Xu J."/>
            <person name="Bruns T."/>
            <person name="Baldrian P."/>
            <person name="Vilgalys R."/>
            <person name="Dunand C."/>
            <person name="Henrissat B."/>
            <person name="Grigoriev I.V."/>
            <person name="Hibbett D."/>
            <person name="Nagy L.G."/>
            <person name="Martin F.M."/>
        </authorList>
    </citation>
    <scope>NUCLEOTIDE SEQUENCE</scope>
    <source>
        <strain evidence="2">UH-Tt-Lm1</strain>
    </source>
</reference>
<accession>A0A9P6H190</accession>
<proteinExistence type="predicted"/>
<feature type="region of interest" description="Disordered" evidence="1">
    <location>
        <begin position="429"/>
        <end position="457"/>
    </location>
</feature>